<proteinExistence type="inferred from homology"/>
<evidence type="ECO:0000256" key="1">
    <source>
        <dbReference type="ARBA" id="ARBA00004123"/>
    </source>
</evidence>
<dbReference type="GO" id="GO:0005654">
    <property type="term" value="C:nucleoplasm"/>
    <property type="evidence" value="ECO:0007669"/>
    <property type="project" value="TreeGrafter"/>
</dbReference>
<comment type="subcellular location">
    <subcellularLocation>
        <location evidence="1">Nucleus</location>
    </subcellularLocation>
</comment>
<dbReference type="PROSITE" id="PS50815">
    <property type="entry name" value="HORMA"/>
    <property type="match status" value="1"/>
</dbReference>
<dbReference type="RefSeq" id="XP_019037969.1">
    <property type="nucleotide sequence ID" value="XM_019182749.1"/>
</dbReference>
<dbReference type="Proteomes" id="UP000094112">
    <property type="component" value="Unassembled WGS sequence"/>
</dbReference>
<dbReference type="PANTHER" id="PTHR11842">
    <property type="entry name" value="MITOTIC SPINDLE ASSEMBLY CHECKPOINT PROTEIN MAD2"/>
    <property type="match status" value="1"/>
</dbReference>
<dbReference type="EMBL" id="KV454211">
    <property type="protein sequence ID" value="ODQ58762.1"/>
    <property type="molecule type" value="Genomic_DNA"/>
</dbReference>
<feature type="domain" description="HORMA" evidence="7">
    <location>
        <begin position="15"/>
        <end position="203"/>
    </location>
</feature>
<evidence type="ECO:0000256" key="6">
    <source>
        <dbReference type="ARBA" id="ARBA00023306"/>
    </source>
</evidence>
<dbReference type="FunFam" id="3.30.900.10:FF:000002">
    <property type="entry name" value="Mitotic spindle assembly checkpoint protein MAD2A"/>
    <property type="match status" value="1"/>
</dbReference>
<dbReference type="SUPFAM" id="SSF56019">
    <property type="entry name" value="The spindle assembly checkpoint protein mad2"/>
    <property type="match status" value="1"/>
</dbReference>
<dbReference type="AlphaFoldDB" id="A0A1E3P1H4"/>
<evidence type="ECO:0000256" key="3">
    <source>
        <dbReference type="ARBA" id="ARBA00022618"/>
    </source>
</evidence>
<evidence type="ECO:0000313" key="9">
    <source>
        <dbReference type="Proteomes" id="UP000094112"/>
    </source>
</evidence>
<dbReference type="PANTHER" id="PTHR11842:SF11">
    <property type="entry name" value="MITOTIC SPINDLE ASSEMBLY CHECKPOINT PROTEIN MAD2A"/>
    <property type="match status" value="1"/>
</dbReference>
<dbReference type="InterPro" id="IPR036570">
    <property type="entry name" value="HORMA_dom_sf"/>
</dbReference>
<keyword evidence="5" id="KW-0539">Nucleus</keyword>
<dbReference type="STRING" id="683960.A0A1E3P1H4"/>
<protein>
    <recommendedName>
        <fullName evidence="7">HORMA domain-containing protein</fullName>
    </recommendedName>
</protein>
<dbReference type="GO" id="GO:1902499">
    <property type="term" value="P:positive regulation of protein autoubiquitination"/>
    <property type="evidence" value="ECO:0007669"/>
    <property type="project" value="EnsemblFungi"/>
</dbReference>
<keyword evidence="3" id="KW-0132">Cell division</keyword>
<dbReference type="GeneID" id="30199995"/>
<dbReference type="GO" id="GO:0007094">
    <property type="term" value="P:mitotic spindle assembly checkpoint signaling"/>
    <property type="evidence" value="ECO:0007669"/>
    <property type="project" value="EnsemblFungi"/>
</dbReference>
<evidence type="ECO:0000256" key="2">
    <source>
        <dbReference type="ARBA" id="ARBA00010348"/>
    </source>
</evidence>
<dbReference type="GO" id="GO:0005737">
    <property type="term" value="C:cytoplasm"/>
    <property type="evidence" value="ECO:0007669"/>
    <property type="project" value="TreeGrafter"/>
</dbReference>
<dbReference type="GO" id="GO:0051301">
    <property type="term" value="P:cell division"/>
    <property type="evidence" value="ECO:0007669"/>
    <property type="project" value="UniProtKB-KW"/>
</dbReference>
<comment type="similarity">
    <text evidence="2">Belongs to the MAD2 family.</text>
</comment>
<dbReference type="InterPro" id="IPR003511">
    <property type="entry name" value="HORMA_dom"/>
</dbReference>
<sequence length="210" mass="23936">MSSDSAPTRSNVALRGSSQIVAEFFDFSINSILYQRGIYPPEDFQMVKKYGLNMLVTCDDDIKAYIRKIMGQLHRWVVGDKISKLIVAIISKDTGEVVERWQFDVQVFEDTKEELNNPKPQHDKSKEEIQKEIQAIIRQITASVTFLPTLETGDYTFNVLVYADANAKVPSEWIDSDSKEIKGGEKVKFKSFSTNGHKVDTLVSYRLNED</sequence>
<dbReference type="OrthoDB" id="1806at2759"/>
<dbReference type="Gene3D" id="3.30.900.10">
    <property type="entry name" value="HORMA domain"/>
    <property type="match status" value="1"/>
</dbReference>
<evidence type="ECO:0000313" key="8">
    <source>
        <dbReference type="EMBL" id="ODQ58762.1"/>
    </source>
</evidence>
<keyword evidence="9" id="KW-1185">Reference proteome</keyword>
<accession>A0A1E3P1H4</accession>
<evidence type="ECO:0000259" key="7">
    <source>
        <dbReference type="PROSITE" id="PS50815"/>
    </source>
</evidence>
<name>A0A1E3P1H4_WICAA</name>
<dbReference type="GO" id="GO:1990333">
    <property type="term" value="C:mitotic checkpoint complex, CDC20-MAD2 subcomplex"/>
    <property type="evidence" value="ECO:0007669"/>
    <property type="project" value="EnsemblFungi"/>
</dbReference>
<keyword evidence="6" id="KW-0131">Cell cycle</keyword>
<gene>
    <name evidence="8" type="ORF">WICANDRAFT_54897</name>
</gene>
<dbReference type="GO" id="GO:0044774">
    <property type="term" value="P:mitotic DNA integrity checkpoint signaling"/>
    <property type="evidence" value="ECO:0007669"/>
    <property type="project" value="EnsemblFungi"/>
</dbReference>
<keyword evidence="4" id="KW-0498">Mitosis</keyword>
<dbReference type="Pfam" id="PF02301">
    <property type="entry name" value="HORMA"/>
    <property type="match status" value="1"/>
</dbReference>
<evidence type="ECO:0000256" key="4">
    <source>
        <dbReference type="ARBA" id="ARBA00022776"/>
    </source>
</evidence>
<evidence type="ECO:0000256" key="5">
    <source>
        <dbReference type="ARBA" id="ARBA00023242"/>
    </source>
</evidence>
<reference evidence="8 9" key="1">
    <citation type="journal article" date="2016" name="Proc. Natl. Acad. Sci. U.S.A.">
        <title>Comparative genomics of biotechnologically important yeasts.</title>
        <authorList>
            <person name="Riley R."/>
            <person name="Haridas S."/>
            <person name="Wolfe K.H."/>
            <person name="Lopes M.R."/>
            <person name="Hittinger C.T."/>
            <person name="Goeker M."/>
            <person name="Salamov A.A."/>
            <person name="Wisecaver J.H."/>
            <person name="Long T.M."/>
            <person name="Calvey C.H."/>
            <person name="Aerts A.L."/>
            <person name="Barry K.W."/>
            <person name="Choi C."/>
            <person name="Clum A."/>
            <person name="Coughlan A.Y."/>
            <person name="Deshpande S."/>
            <person name="Douglass A.P."/>
            <person name="Hanson S.J."/>
            <person name="Klenk H.-P."/>
            <person name="LaButti K.M."/>
            <person name="Lapidus A."/>
            <person name="Lindquist E.A."/>
            <person name="Lipzen A.M."/>
            <person name="Meier-Kolthoff J.P."/>
            <person name="Ohm R.A."/>
            <person name="Otillar R.P."/>
            <person name="Pangilinan J.L."/>
            <person name="Peng Y."/>
            <person name="Rokas A."/>
            <person name="Rosa C.A."/>
            <person name="Scheuner C."/>
            <person name="Sibirny A.A."/>
            <person name="Slot J.C."/>
            <person name="Stielow J.B."/>
            <person name="Sun H."/>
            <person name="Kurtzman C.P."/>
            <person name="Blackwell M."/>
            <person name="Grigoriev I.V."/>
            <person name="Jeffries T.W."/>
        </authorList>
    </citation>
    <scope>NUCLEOTIDE SEQUENCE [LARGE SCALE GENOMIC DNA]</scope>
    <source>
        <strain evidence="9">ATCC 58044 / CBS 1984 / NCYC 433 / NRRL Y-366-8</strain>
    </source>
</reference>
<organism evidence="8 9">
    <name type="scientific">Wickerhamomyces anomalus (strain ATCC 58044 / CBS 1984 / NCYC 433 / NRRL Y-366-8)</name>
    <name type="common">Yeast</name>
    <name type="synonym">Hansenula anomala</name>
    <dbReference type="NCBI Taxonomy" id="683960"/>
    <lineage>
        <taxon>Eukaryota</taxon>
        <taxon>Fungi</taxon>
        <taxon>Dikarya</taxon>
        <taxon>Ascomycota</taxon>
        <taxon>Saccharomycotina</taxon>
        <taxon>Saccharomycetes</taxon>
        <taxon>Phaffomycetales</taxon>
        <taxon>Wickerhamomycetaceae</taxon>
        <taxon>Wickerhamomyces</taxon>
    </lineage>
</organism>
<dbReference type="GO" id="GO:0000776">
    <property type="term" value="C:kinetochore"/>
    <property type="evidence" value="ECO:0007669"/>
    <property type="project" value="EnsemblFungi"/>
</dbReference>
<dbReference type="InterPro" id="IPR045091">
    <property type="entry name" value="Mad2-like"/>
</dbReference>